<accession>A0ABZ1YRS4</accession>
<evidence type="ECO:0000313" key="2">
    <source>
        <dbReference type="Proteomes" id="UP001432062"/>
    </source>
</evidence>
<dbReference type="RefSeq" id="WP_329409457.1">
    <property type="nucleotide sequence ID" value="NZ_CP109441.1"/>
</dbReference>
<organism evidence="1 2">
    <name type="scientific">Nocardia vinacea</name>
    <dbReference type="NCBI Taxonomy" id="96468"/>
    <lineage>
        <taxon>Bacteria</taxon>
        <taxon>Bacillati</taxon>
        <taxon>Actinomycetota</taxon>
        <taxon>Actinomycetes</taxon>
        <taxon>Mycobacteriales</taxon>
        <taxon>Nocardiaceae</taxon>
        <taxon>Nocardia</taxon>
    </lineage>
</organism>
<reference evidence="1" key="1">
    <citation type="submission" date="2022-10" db="EMBL/GenBank/DDBJ databases">
        <title>The complete genomes of actinobacterial strains from the NBC collection.</title>
        <authorList>
            <person name="Joergensen T.S."/>
            <person name="Alvarez Arevalo M."/>
            <person name="Sterndorff E.B."/>
            <person name="Faurdal D."/>
            <person name="Vuksanovic O."/>
            <person name="Mourched A.-S."/>
            <person name="Charusanti P."/>
            <person name="Shaw S."/>
            <person name="Blin K."/>
            <person name="Weber T."/>
        </authorList>
    </citation>
    <scope>NUCLEOTIDE SEQUENCE</scope>
    <source>
        <strain evidence="1">NBC_01482</strain>
    </source>
</reference>
<gene>
    <name evidence="1" type="ORF">OG563_43895</name>
</gene>
<protein>
    <submittedName>
        <fullName evidence="1">Uncharacterized protein</fullName>
    </submittedName>
</protein>
<dbReference type="Proteomes" id="UP001432062">
    <property type="component" value="Chromosome"/>
</dbReference>
<dbReference type="EMBL" id="CP109441">
    <property type="protein sequence ID" value="WUV45944.1"/>
    <property type="molecule type" value="Genomic_DNA"/>
</dbReference>
<keyword evidence="2" id="KW-1185">Reference proteome</keyword>
<name>A0ABZ1YRS4_9NOCA</name>
<proteinExistence type="predicted"/>
<sequence>MSPNFAEHRAIECLDDCESETHALGVIHASDRTPMVRERIRGMAEDVTEEDRNRRTACARIAQWR</sequence>
<evidence type="ECO:0000313" key="1">
    <source>
        <dbReference type="EMBL" id="WUV45944.1"/>
    </source>
</evidence>